<reference evidence="1" key="1">
    <citation type="submission" date="2013-11" db="EMBL/GenBank/DDBJ databases">
        <title>Microbial diversity, functional groups and degradation webs in Northern and Southern Mediterranean and Red Sea marine crude oil polluted sites.</title>
        <authorList>
            <person name="Daffonchio D."/>
            <person name="Mapelli F."/>
            <person name="Ferrer M."/>
            <person name="Richter M."/>
            <person name="Cherif A."/>
            <person name="Malkawi H.I."/>
            <person name="Yakimov M.M."/>
            <person name="Abdel-Fattah Y.R."/>
            <person name="Blaghen M."/>
            <person name="Golyshin P.N."/>
            <person name="Kalogerakis N."/>
            <person name="Boon N."/>
            <person name="Magagnini M."/>
            <person name="Fava F."/>
        </authorList>
    </citation>
    <scope>NUCLEOTIDE SEQUENCE</scope>
</reference>
<evidence type="ECO:0000313" key="1">
    <source>
        <dbReference type="EMBL" id="KTF05642.1"/>
    </source>
</evidence>
<dbReference type="GO" id="GO:0016779">
    <property type="term" value="F:nucleotidyltransferase activity"/>
    <property type="evidence" value="ECO:0007669"/>
    <property type="project" value="UniProtKB-KW"/>
</dbReference>
<dbReference type="AlphaFoldDB" id="A0A1B6NRU0"/>
<proteinExistence type="predicted"/>
<accession>A0A1B6NRU0</accession>
<keyword evidence="1" id="KW-0808">Transferase</keyword>
<protein>
    <submittedName>
        <fullName evidence="1">Mannose-1-phosphate guanylyltransferase</fullName>
    </submittedName>
</protein>
<dbReference type="EMBL" id="AYSL01001660">
    <property type="protein sequence ID" value="KTF05642.1"/>
    <property type="molecule type" value="Genomic_DNA"/>
</dbReference>
<sequence length="36" mass="3785">MRQIGVDNSDILLEPVGRNTAPAIALAAFQACENGE</sequence>
<name>A0A1B6NRU0_9ZZZZ</name>
<gene>
    <name evidence="1" type="ORF">MGSAQ_002864</name>
</gene>
<dbReference type="PROSITE" id="PS51257">
    <property type="entry name" value="PROKAR_LIPOPROTEIN"/>
    <property type="match status" value="1"/>
</dbReference>
<keyword evidence="1" id="KW-0548">Nucleotidyltransferase</keyword>
<organism evidence="1">
    <name type="scientific">marine sediment metagenome</name>
    <dbReference type="NCBI Taxonomy" id="412755"/>
    <lineage>
        <taxon>unclassified sequences</taxon>
        <taxon>metagenomes</taxon>
        <taxon>ecological metagenomes</taxon>
    </lineage>
</organism>
<comment type="caution">
    <text evidence="1">The sequence shown here is derived from an EMBL/GenBank/DDBJ whole genome shotgun (WGS) entry which is preliminary data.</text>
</comment>